<dbReference type="RefSeq" id="WP_155122051.1">
    <property type="nucleotide sequence ID" value="NZ_AQWH01000062.1"/>
</dbReference>
<evidence type="ECO:0000313" key="2">
    <source>
        <dbReference type="EMBL" id="AQZ50870.1"/>
    </source>
</evidence>
<sequence precursor="true">MRSVAYGLIVFAFVNVSSAEAGNPEYRCDLGTVDHDASAVAFPGVDVGAYSNPNDKVCTFAIGGASPDGPSSGVSPIAQILEQAQTGEFQTLFLRLMIARP</sequence>
<evidence type="ECO:0000256" key="1">
    <source>
        <dbReference type="SAM" id="SignalP"/>
    </source>
</evidence>
<protein>
    <submittedName>
        <fullName evidence="2">Uncharacterized protein</fullName>
    </submittedName>
</protein>
<name>A0A1U9YZQ2_9HYPH</name>
<feature type="signal peptide" evidence="1">
    <location>
        <begin position="1"/>
        <end position="21"/>
    </location>
</feature>
<dbReference type="EMBL" id="CP020330">
    <property type="protein sequence ID" value="AQZ50870.1"/>
    <property type="molecule type" value="Genomic_DNA"/>
</dbReference>
<keyword evidence="1" id="KW-0732">Signal</keyword>
<accession>A0A1U9YZQ2</accession>
<dbReference type="KEGG" id="mmed:Mame_01517"/>
<gene>
    <name evidence="2" type="ORF">Mame_01517</name>
</gene>
<reference evidence="2 3" key="1">
    <citation type="submission" date="2017-03" db="EMBL/GenBank/DDBJ databases">
        <title>Foreign affairs: Plasmid Transfer between Roseobacters and Rhizobia.</title>
        <authorList>
            <person name="Bartling P."/>
            <person name="Bunk B."/>
            <person name="Overmann J."/>
            <person name="Brinkmann H."/>
            <person name="Petersen J."/>
        </authorList>
    </citation>
    <scope>NUCLEOTIDE SEQUENCE [LARGE SCALE GENOMIC DNA]</scope>
    <source>
        <strain evidence="2 3">MACL11</strain>
    </source>
</reference>
<dbReference type="Proteomes" id="UP000191135">
    <property type="component" value="Chromosome"/>
</dbReference>
<proteinExistence type="predicted"/>
<dbReference type="AlphaFoldDB" id="A0A1U9YZQ2"/>
<evidence type="ECO:0000313" key="3">
    <source>
        <dbReference type="Proteomes" id="UP000191135"/>
    </source>
</evidence>
<organism evidence="2 3">
    <name type="scientific">Martelella mediterranea DSM 17316</name>
    <dbReference type="NCBI Taxonomy" id="1122214"/>
    <lineage>
        <taxon>Bacteria</taxon>
        <taxon>Pseudomonadati</taxon>
        <taxon>Pseudomonadota</taxon>
        <taxon>Alphaproteobacteria</taxon>
        <taxon>Hyphomicrobiales</taxon>
        <taxon>Aurantimonadaceae</taxon>
        <taxon>Martelella</taxon>
    </lineage>
</organism>
<keyword evidence="3" id="KW-1185">Reference proteome</keyword>
<feature type="chain" id="PRO_5013273602" evidence="1">
    <location>
        <begin position="22"/>
        <end position="101"/>
    </location>
</feature>